<protein>
    <submittedName>
        <fullName evidence="4">DNA-binding transcriptional regulator, AcrR family</fullName>
    </submittedName>
</protein>
<accession>A0A1G6MUL2</accession>
<dbReference type="InterPro" id="IPR009057">
    <property type="entry name" value="Homeodomain-like_sf"/>
</dbReference>
<dbReference type="Pfam" id="PF00440">
    <property type="entry name" value="TetR_N"/>
    <property type="match status" value="1"/>
</dbReference>
<keyword evidence="5" id="KW-1185">Reference proteome</keyword>
<dbReference type="PROSITE" id="PS50977">
    <property type="entry name" value="HTH_TETR_2"/>
    <property type="match status" value="1"/>
</dbReference>
<keyword evidence="1" id="KW-0805">Transcription regulation</keyword>
<dbReference type="RefSeq" id="WP_170866958.1">
    <property type="nucleotide sequence ID" value="NZ_FMZM01000003.1"/>
</dbReference>
<dbReference type="Proteomes" id="UP000199034">
    <property type="component" value="Unassembled WGS sequence"/>
</dbReference>
<name>A0A1G6MUL2_9ACTN</name>
<dbReference type="AlphaFoldDB" id="A0A1G6MUL2"/>
<dbReference type="SUPFAM" id="SSF46689">
    <property type="entry name" value="Homeodomain-like"/>
    <property type="match status" value="1"/>
</dbReference>
<evidence type="ECO:0000256" key="2">
    <source>
        <dbReference type="ARBA" id="ARBA00023125"/>
    </source>
</evidence>
<organism evidence="4 5">
    <name type="scientific">Nocardioides lianchengensis</name>
    <dbReference type="NCBI Taxonomy" id="1045774"/>
    <lineage>
        <taxon>Bacteria</taxon>
        <taxon>Bacillati</taxon>
        <taxon>Actinomycetota</taxon>
        <taxon>Actinomycetes</taxon>
        <taxon>Propionibacteriales</taxon>
        <taxon>Nocardioidaceae</taxon>
        <taxon>Nocardioides</taxon>
    </lineage>
</organism>
<proteinExistence type="predicted"/>
<keyword evidence="2 4" id="KW-0238">DNA-binding</keyword>
<dbReference type="PANTHER" id="PTHR30055">
    <property type="entry name" value="HTH-TYPE TRANSCRIPTIONAL REGULATOR RUTR"/>
    <property type="match status" value="1"/>
</dbReference>
<evidence type="ECO:0000256" key="3">
    <source>
        <dbReference type="ARBA" id="ARBA00023163"/>
    </source>
</evidence>
<dbReference type="STRING" id="1045774.SAMN05421872_10315"/>
<dbReference type="EMBL" id="FMZM01000003">
    <property type="protein sequence ID" value="SDC58666.1"/>
    <property type="molecule type" value="Genomic_DNA"/>
</dbReference>
<dbReference type="Gene3D" id="1.10.357.10">
    <property type="entry name" value="Tetracycline Repressor, domain 2"/>
    <property type="match status" value="1"/>
</dbReference>
<dbReference type="GO" id="GO:0003700">
    <property type="term" value="F:DNA-binding transcription factor activity"/>
    <property type="evidence" value="ECO:0007669"/>
    <property type="project" value="TreeGrafter"/>
</dbReference>
<dbReference type="InterPro" id="IPR001647">
    <property type="entry name" value="HTH_TetR"/>
</dbReference>
<keyword evidence="3" id="KW-0804">Transcription</keyword>
<dbReference type="PANTHER" id="PTHR30055:SF234">
    <property type="entry name" value="HTH-TYPE TRANSCRIPTIONAL REGULATOR BETI"/>
    <property type="match status" value="1"/>
</dbReference>
<evidence type="ECO:0000256" key="1">
    <source>
        <dbReference type="ARBA" id="ARBA00023015"/>
    </source>
</evidence>
<reference evidence="4 5" key="1">
    <citation type="submission" date="2016-10" db="EMBL/GenBank/DDBJ databases">
        <authorList>
            <person name="de Groot N.N."/>
        </authorList>
    </citation>
    <scope>NUCLEOTIDE SEQUENCE [LARGE SCALE GENOMIC DNA]</scope>
    <source>
        <strain evidence="4 5">CGMCC 4.6858</strain>
    </source>
</reference>
<dbReference type="InterPro" id="IPR050109">
    <property type="entry name" value="HTH-type_TetR-like_transc_reg"/>
</dbReference>
<dbReference type="GO" id="GO:0000976">
    <property type="term" value="F:transcription cis-regulatory region binding"/>
    <property type="evidence" value="ECO:0007669"/>
    <property type="project" value="TreeGrafter"/>
</dbReference>
<evidence type="ECO:0000313" key="4">
    <source>
        <dbReference type="EMBL" id="SDC58666.1"/>
    </source>
</evidence>
<evidence type="ECO:0000313" key="5">
    <source>
        <dbReference type="Proteomes" id="UP000199034"/>
    </source>
</evidence>
<gene>
    <name evidence="4" type="ORF">SAMN05421872_10315</name>
</gene>
<sequence>MATRDQLLDGALHHLNAHPATSMSELAAAIGVGRATLHRHFATRADLVRAIGERSMERWETTQATTGVREATVSDDADVVRECLRGMLAALTRDAEDFAFVLTDDSMIEDAGLLARMTALQAVEVELMVAGQRTGVLRSDVPAAWLSHLVYGVMVSVREALRAGDLAPRTAADVVVSTFLSGASA</sequence>